<proteinExistence type="inferred from homology"/>
<evidence type="ECO:0000259" key="3">
    <source>
        <dbReference type="Pfam" id="PF02769"/>
    </source>
</evidence>
<evidence type="ECO:0000259" key="2">
    <source>
        <dbReference type="Pfam" id="PF00586"/>
    </source>
</evidence>
<dbReference type="SUPFAM" id="SSF56042">
    <property type="entry name" value="PurM C-terminal domain-like"/>
    <property type="match status" value="1"/>
</dbReference>
<dbReference type="Gene3D" id="3.30.1330.10">
    <property type="entry name" value="PurM-like, N-terminal domain"/>
    <property type="match status" value="1"/>
</dbReference>
<keyword evidence="4" id="KW-0808">Transferase</keyword>
<organism evidence="4">
    <name type="scientific">bioreactor metagenome</name>
    <dbReference type="NCBI Taxonomy" id="1076179"/>
    <lineage>
        <taxon>unclassified sequences</taxon>
        <taxon>metagenomes</taxon>
        <taxon>ecological metagenomes</taxon>
    </lineage>
</organism>
<dbReference type="InterPro" id="IPR011854">
    <property type="entry name" value="HypE"/>
</dbReference>
<dbReference type="Gene3D" id="3.90.650.10">
    <property type="entry name" value="PurM-like C-terminal domain"/>
    <property type="match status" value="1"/>
</dbReference>
<keyword evidence="4" id="KW-0418">Kinase</keyword>
<comment type="caution">
    <text evidence="4">The sequence shown here is derived from an EMBL/GenBank/DDBJ whole genome shotgun (WGS) entry which is preliminary data.</text>
</comment>
<dbReference type="AlphaFoldDB" id="A0A644ZJR6"/>
<protein>
    <submittedName>
        <fullName evidence="4">Thiamine-monophosphate kinase</fullName>
        <ecNumber evidence="4">2.7.4.16</ecNumber>
    </submittedName>
</protein>
<dbReference type="Pfam" id="PF02769">
    <property type="entry name" value="AIRS_C"/>
    <property type="match status" value="1"/>
</dbReference>
<evidence type="ECO:0000256" key="1">
    <source>
        <dbReference type="ARBA" id="ARBA00006243"/>
    </source>
</evidence>
<feature type="domain" description="PurM-like N-terminal" evidence="2">
    <location>
        <begin position="33"/>
        <end position="138"/>
    </location>
</feature>
<dbReference type="InterPro" id="IPR036921">
    <property type="entry name" value="PurM-like_N_sf"/>
</dbReference>
<dbReference type="PANTHER" id="PTHR30303:SF4">
    <property type="entry name" value="HYDROGENASE EXPRESSION_FORMATION PROTEIN HYPE"/>
    <property type="match status" value="1"/>
</dbReference>
<evidence type="ECO:0000313" key="4">
    <source>
        <dbReference type="EMBL" id="MPM38933.1"/>
    </source>
</evidence>
<dbReference type="EC" id="2.7.4.16" evidence="4"/>
<name>A0A644ZJR6_9ZZZZ</name>
<dbReference type="EMBL" id="VSSQ01008463">
    <property type="protein sequence ID" value="MPM38933.1"/>
    <property type="molecule type" value="Genomic_DNA"/>
</dbReference>
<gene>
    <name evidence="4" type="primary">thiL_19</name>
    <name evidence="4" type="ORF">SDC9_85564</name>
</gene>
<dbReference type="PIRSF" id="PIRSF005644">
    <property type="entry name" value="Hdrgns_mtr_HypE"/>
    <property type="match status" value="1"/>
</dbReference>
<dbReference type="GO" id="GO:0009030">
    <property type="term" value="F:thiamine-phosphate kinase activity"/>
    <property type="evidence" value="ECO:0007669"/>
    <property type="project" value="UniProtKB-EC"/>
</dbReference>
<dbReference type="GO" id="GO:0051604">
    <property type="term" value="P:protein maturation"/>
    <property type="evidence" value="ECO:0007669"/>
    <property type="project" value="TreeGrafter"/>
</dbReference>
<dbReference type="Pfam" id="PF00586">
    <property type="entry name" value="AIRS"/>
    <property type="match status" value="1"/>
</dbReference>
<dbReference type="InterPro" id="IPR016188">
    <property type="entry name" value="PurM-like_N"/>
</dbReference>
<comment type="similarity">
    <text evidence="1">Belongs to the HypE family.</text>
</comment>
<sequence>MRVGKLNWDELKYVIDNHRGSKREEIRISNGIGEDCAVVNYGDHECVISTDPVTGAKENIGRIAVHINCNDIASCGVEPIGILVTILAPPTATLEELHSVMEEIHEEALNLNVEIIGGHTEITEAVNKTIVSCTAIGKTNRNSAISTSGAKVGDDIVVTKDLCIEGTSILINDFPNECMAILSEEEYKEAKEYVKSISVVREGIIAGRVGVNSMHDITEGGLFGALWELSKASNVGFKVYEQQLPITNITKKLCSKFNLDPLKFISSGSMIITCSNGEQLIKEFRKNGIKGTLIGKITNSKGIVIKEGMELEVDPPEADELFNI</sequence>
<accession>A0A644ZJR6</accession>
<feature type="domain" description="PurM-like C-terminal" evidence="3">
    <location>
        <begin position="151"/>
        <end position="305"/>
    </location>
</feature>
<dbReference type="PANTHER" id="PTHR30303">
    <property type="entry name" value="HYDROGENASE ISOENZYMES FORMATION PROTEIN HYPE"/>
    <property type="match status" value="1"/>
</dbReference>
<dbReference type="InterPro" id="IPR036676">
    <property type="entry name" value="PurM-like_C_sf"/>
</dbReference>
<dbReference type="SUPFAM" id="SSF55326">
    <property type="entry name" value="PurM N-terminal domain-like"/>
    <property type="match status" value="1"/>
</dbReference>
<dbReference type="CDD" id="cd06061">
    <property type="entry name" value="PurM-like1"/>
    <property type="match status" value="1"/>
</dbReference>
<reference evidence="4" key="1">
    <citation type="submission" date="2019-08" db="EMBL/GenBank/DDBJ databases">
        <authorList>
            <person name="Kucharzyk K."/>
            <person name="Murdoch R.W."/>
            <person name="Higgins S."/>
            <person name="Loffler F."/>
        </authorList>
    </citation>
    <scope>NUCLEOTIDE SEQUENCE</scope>
</reference>
<dbReference type="InterPro" id="IPR010918">
    <property type="entry name" value="PurM-like_C_dom"/>
</dbReference>